<comment type="caution">
    <text evidence="1">The sequence shown here is derived from an EMBL/GenBank/DDBJ whole genome shotgun (WGS) entry which is preliminary data.</text>
</comment>
<dbReference type="AlphaFoldDB" id="A0A5B0Q8M5"/>
<organism evidence="1 2">
    <name type="scientific">Puccinia graminis f. sp. tritici</name>
    <dbReference type="NCBI Taxonomy" id="56615"/>
    <lineage>
        <taxon>Eukaryota</taxon>
        <taxon>Fungi</taxon>
        <taxon>Dikarya</taxon>
        <taxon>Basidiomycota</taxon>
        <taxon>Pucciniomycotina</taxon>
        <taxon>Pucciniomycetes</taxon>
        <taxon>Pucciniales</taxon>
        <taxon>Pucciniaceae</taxon>
        <taxon>Puccinia</taxon>
    </lineage>
</organism>
<reference evidence="1 2" key="1">
    <citation type="submission" date="2019-05" db="EMBL/GenBank/DDBJ databases">
        <title>Emergence of the Ug99 lineage of the wheat stem rust pathogen through somatic hybridization.</title>
        <authorList>
            <person name="Li F."/>
            <person name="Upadhyaya N.M."/>
            <person name="Sperschneider J."/>
            <person name="Matny O."/>
            <person name="Nguyen-Phuc H."/>
            <person name="Mago R."/>
            <person name="Raley C."/>
            <person name="Miller M.E."/>
            <person name="Silverstein K.A.T."/>
            <person name="Henningsen E."/>
            <person name="Hirsch C.D."/>
            <person name="Visser B."/>
            <person name="Pretorius Z.A."/>
            <person name="Steffenson B.J."/>
            <person name="Schwessinger B."/>
            <person name="Dodds P.N."/>
            <person name="Figueroa M."/>
        </authorList>
    </citation>
    <scope>NUCLEOTIDE SEQUENCE [LARGE SCALE GENOMIC DNA]</scope>
    <source>
        <strain evidence="1 2">Ug99</strain>
    </source>
</reference>
<accession>A0A5B0Q8M5</accession>
<protein>
    <submittedName>
        <fullName evidence="1">Uncharacterized protein</fullName>
    </submittedName>
</protein>
<gene>
    <name evidence="1" type="ORF">PGTUg99_027865</name>
</gene>
<evidence type="ECO:0000313" key="1">
    <source>
        <dbReference type="EMBL" id="KAA1109626.1"/>
    </source>
</evidence>
<dbReference type="Proteomes" id="UP000325313">
    <property type="component" value="Unassembled WGS sequence"/>
</dbReference>
<name>A0A5B0Q8M5_PUCGR</name>
<evidence type="ECO:0000313" key="2">
    <source>
        <dbReference type="Proteomes" id="UP000325313"/>
    </source>
</evidence>
<dbReference type="EMBL" id="VDEP01000304">
    <property type="protein sequence ID" value="KAA1109626.1"/>
    <property type="molecule type" value="Genomic_DNA"/>
</dbReference>
<sequence>MTKALCNIVHDSPLDQFYSGSQAPTGRHEYNMRLGITSQPPLASPSGTYATGTRESRREMLAFDWTETVRSEGTPPKRIHPLHTSSCQAESQTCRNPVWHWAVASS</sequence>
<proteinExistence type="predicted"/>